<accession>A0A9Q0YDP2</accession>
<dbReference type="Proteomes" id="UP001152320">
    <property type="component" value="Unassembled WGS sequence"/>
</dbReference>
<feature type="domain" description="CCHC-type" evidence="1">
    <location>
        <begin position="239"/>
        <end position="255"/>
    </location>
</feature>
<dbReference type="SUPFAM" id="SSF57756">
    <property type="entry name" value="Retrovirus zinc finger-like domains"/>
    <property type="match status" value="1"/>
</dbReference>
<dbReference type="SUPFAM" id="SSF52266">
    <property type="entry name" value="SGNH hydrolase"/>
    <property type="match status" value="1"/>
</dbReference>
<comment type="caution">
    <text evidence="2">The sequence shown here is derived from an EMBL/GenBank/DDBJ whole genome shotgun (WGS) entry which is preliminary data.</text>
</comment>
<keyword evidence="3" id="KW-1185">Reference proteome</keyword>
<dbReference type="Gene3D" id="3.40.50.1110">
    <property type="entry name" value="SGNH hydrolase"/>
    <property type="match status" value="1"/>
</dbReference>
<name>A0A9Q0YDP2_HOLLE</name>
<dbReference type="InterPro" id="IPR051532">
    <property type="entry name" value="Ester_Hydrolysis_Enzymes"/>
</dbReference>
<dbReference type="AlphaFoldDB" id="A0A9Q0YDP2"/>
<dbReference type="InterPro" id="IPR013830">
    <property type="entry name" value="SGNH_hydro"/>
</dbReference>
<evidence type="ECO:0000259" key="1">
    <source>
        <dbReference type="SMART" id="SM00343"/>
    </source>
</evidence>
<dbReference type="GO" id="GO:0008270">
    <property type="term" value="F:zinc ion binding"/>
    <property type="evidence" value="ECO:0007669"/>
    <property type="project" value="InterPro"/>
</dbReference>
<evidence type="ECO:0000313" key="2">
    <source>
        <dbReference type="EMBL" id="KAJ8018102.1"/>
    </source>
</evidence>
<dbReference type="InterPro" id="IPR001878">
    <property type="entry name" value="Znf_CCHC"/>
</dbReference>
<reference evidence="2" key="1">
    <citation type="submission" date="2021-10" db="EMBL/GenBank/DDBJ databases">
        <title>Tropical sea cucumber genome reveals ecological adaptation and Cuvierian tubules defense mechanism.</title>
        <authorList>
            <person name="Chen T."/>
        </authorList>
    </citation>
    <scope>NUCLEOTIDE SEQUENCE</scope>
    <source>
        <strain evidence="2">Nanhai2018</strain>
        <tissue evidence="2">Muscle</tissue>
    </source>
</reference>
<organism evidence="2 3">
    <name type="scientific">Holothuria leucospilota</name>
    <name type="common">Black long sea cucumber</name>
    <name type="synonym">Mertensiothuria leucospilota</name>
    <dbReference type="NCBI Taxonomy" id="206669"/>
    <lineage>
        <taxon>Eukaryota</taxon>
        <taxon>Metazoa</taxon>
        <taxon>Echinodermata</taxon>
        <taxon>Eleutherozoa</taxon>
        <taxon>Echinozoa</taxon>
        <taxon>Holothuroidea</taxon>
        <taxon>Aspidochirotacea</taxon>
        <taxon>Aspidochirotida</taxon>
        <taxon>Holothuriidae</taxon>
        <taxon>Holothuria</taxon>
    </lineage>
</organism>
<dbReference type="InterPro" id="IPR036875">
    <property type="entry name" value="Znf_CCHC_sf"/>
</dbReference>
<evidence type="ECO:0000313" key="3">
    <source>
        <dbReference type="Proteomes" id="UP001152320"/>
    </source>
</evidence>
<dbReference type="OrthoDB" id="10072345at2759"/>
<dbReference type="EMBL" id="JAIZAY010000631">
    <property type="protein sequence ID" value="KAJ8018102.1"/>
    <property type="molecule type" value="Genomic_DNA"/>
</dbReference>
<dbReference type="SMART" id="SM00343">
    <property type="entry name" value="ZnF_C2HC"/>
    <property type="match status" value="2"/>
</dbReference>
<proteinExistence type="predicted"/>
<dbReference type="PANTHER" id="PTHR30383">
    <property type="entry name" value="THIOESTERASE 1/PROTEASE 1/LYSOPHOSPHOLIPASE L1"/>
    <property type="match status" value="1"/>
</dbReference>
<protein>
    <recommendedName>
        <fullName evidence="1">CCHC-type domain-containing protein</fullName>
    </recommendedName>
</protein>
<dbReference type="Pfam" id="PF13472">
    <property type="entry name" value="Lipase_GDSL_2"/>
    <property type="match status" value="1"/>
</dbReference>
<sequence length="277" mass="31466">MQSLNETYSSTPKVLIAGDSILRDFSKEDFEDNVTVLCLRGGTVSDLQQKLDESDITSGINNVILHIGTNDFANNTPVPEITGQFEALITAIQIKNPTPTKVCISGPCPRLDIHCDTVIELSNSLKELAEKSDCNFIDNVKSFSYGDGEVVKSLFYDDVHLSQSGSDKSKAKFTSIGPVCLRDKRRFNRQRKAYNERAPHLTYGSYRPSYSYQTRRQNPRRYNTYVDWNKQSASDYARGCYKCGERNHNETTCRHPQPLVCNNCRRPGHKSRFCRQQ</sequence>
<gene>
    <name evidence="2" type="ORF">HOLleu_44090</name>
</gene>
<dbReference type="Gene3D" id="4.10.60.10">
    <property type="entry name" value="Zinc finger, CCHC-type"/>
    <property type="match status" value="1"/>
</dbReference>
<dbReference type="InterPro" id="IPR036514">
    <property type="entry name" value="SGNH_hydro_sf"/>
</dbReference>
<dbReference type="GO" id="GO:0003676">
    <property type="term" value="F:nucleic acid binding"/>
    <property type="evidence" value="ECO:0007669"/>
    <property type="project" value="InterPro"/>
</dbReference>
<feature type="domain" description="CCHC-type" evidence="1">
    <location>
        <begin position="260"/>
        <end position="276"/>
    </location>
</feature>